<evidence type="ECO:0000313" key="2">
    <source>
        <dbReference type="Proteomes" id="UP000092460"/>
    </source>
</evidence>
<proteinExistence type="predicted"/>
<dbReference type="EMBL" id="JXJN01002434">
    <property type="status" value="NOT_ANNOTATED_CDS"/>
    <property type="molecule type" value="Genomic_DNA"/>
</dbReference>
<evidence type="ECO:0000313" key="1">
    <source>
        <dbReference type="EnsemblMetazoa" id="GPPI005909-PA"/>
    </source>
</evidence>
<dbReference type="Proteomes" id="UP000092460">
    <property type="component" value="Unassembled WGS sequence"/>
</dbReference>
<dbReference type="VEuPathDB" id="VectorBase:GPPI005909"/>
<reference evidence="2" key="1">
    <citation type="submission" date="2015-01" db="EMBL/GenBank/DDBJ databases">
        <authorList>
            <person name="Aksoy S."/>
            <person name="Warren W."/>
            <person name="Wilson R.K."/>
        </authorList>
    </citation>
    <scope>NUCLEOTIDE SEQUENCE [LARGE SCALE GENOMIC DNA]</scope>
    <source>
        <strain evidence="2">IAEA</strain>
    </source>
</reference>
<sequence length="91" mass="10540">SLVHVCDGCCQCDNAQIRTAKITRFRFRLNINLPEMHISEFIFLNCLPARHRCRRRRPLTTSNDAAIHLNDNHHPLVATIICHRNEGPVQE</sequence>
<name>A0A1B0ARH8_9MUSC</name>
<protein>
    <submittedName>
        <fullName evidence="1">Uncharacterized protein</fullName>
    </submittedName>
</protein>
<keyword evidence="2" id="KW-1185">Reference proteome</keyword>
<reference evidence="1" key="2">
    <citation type="submission" date="2020-05" db="UniProtKB">
        <authorList>
            <consortium name="EnsemblMetazoa"/>
        </authorList>
    </citation>
    <scope>IDENTIFICATION</scope>
    <source>
        <strain evidence="1">IAEA</strain>
    </source>
</reference>
<dbReference type="EnsemblMetazoa" id="GPPI005909-RA">
    <property type="protein sequence ID" value="GPPI005909-PA"/>
    <property type="gene ID" value="GPPI005909"/>
</dbReference>
<dbReference type="AlphaFoldDB" id="A0A1B0ARH8"/>
<organism evidence="1 2">
    <name type="scientific">Glossina palpalis gambiensis</name>
    <dbReference type="NCBI Taxonomy" id="67801"/>
    <lineage>
        <taxon>Eukaryota</taxon>
        <taxon>Metazoa</taxon>
        <taxon>Ecdysozoa</taxon>
        <taxon>Arthropoda</taxon>
        <taxon>Hexapoda</taxon>
        <taxon>Insecta</taxon>
        <taxon>Pterygota</taxon>
        <taxon>Neoptera</taxon>
        <taxon>Endopterygota</taxon>
        <taxon>Diptera</taxon>
        <taxon>Brachycera</taxon>
        <taxon>Muscomorpha</taxon>
        <taxon>Hippoboscoidea</taxon>
        <taxon>Glossinidae</taxon>
        <taxon>Glossina</taxon>
    </lineage>
</organism>
<accession>A0A1B0ARH8</accession>